<feature type="domain" description="Heme NO-binding" evidence="1">
    <location>
        <begin position="2"/>
        <end position="161"/>
    </location>
</feature>
<dbReference type="InterPro" id="IPR024096">
    <property type="entry name" value="NO_sig/Golgi_transp_ligand-bd"/>
</dbReference>
<name>A0A9X1WAZ5_9VIBR</name>
<accession>A0A9X1WAZ5</accession>
<dbReference type="RefSeq" id="WP_244354070.1">
    <property type="nucleotide sequence ID" value="NZ_JAJNNZ010000001.1"/>
</dbReference>
<dbReference type="EMBL" id="JAJNNZ010000001">
    <property type="protein sequence ID" value="MCJ2375240.1"/>
    <property type="molecule type" value="Genomic_DNA"/>
</dbReference>
<evidence type="ECO:0000313" key="3">
    <source>
        <dbReference type="Proteomes" id="UP001139488"/>
    </source>
</evidence>
<dbReference type="AlphaFoldDB" id="A0A9X1WAZ5"/>
<dbReference type="Proteomes" id="UP001139488">
    <property type="component" value="Unassembled WGS sequence"/>
</dbReference>
<dbReference type="Pfam" id="PF07700">
    <property type="entry name" value="HNOB"/>
    <property type="match status" value="1"/>
</dbReference>
<comment type="caution">
    <text evidence="2">The sequence shown here is derived from an EMBL/GenBank/DDBJ whole genome shotgun (WGS) entry which is preliminary data.</text>
</comment>
<proteinExistence type="predicted"/>
<reference evidence="2" key="1">
    <citation type="submission" date="2021-11" db="EMBL/GenBank/DDBJ databases">
        <title>Vibrio ZSDE26 sp. nov. and Vibrio ZSDZ34 sp. nov., isolated from coastal seawater in Qingdao.</title>
        <authorList>
            <person name="Zhang P."/>
        </authorList>
    </citation>
    <scope>NUCLEOTIDE SEQUENCE</scope>
    <source>
        <strain evidence="2">ZSDZ34</strain>
    </source>
</reference>
<sequence length="179" mass="20227">MKGIIFTEFLELVEDQFGLEVLDEVLTMSEDEGIYTSVGSYDHKKLVKLIVNLSKKTGIEPSTLQTVFGRTVFKTLLSSLPDDASVSQSKTTFQFIHHVENYIHVEVKKLYPDASPPRFVFISESESEMLMDYHSARCMGHVCLGLIEGCAQHFGENIEVNMVQTNKDQSIARFSLRKA</sequence>
<dbReference type="InterPro" id="IPR011644">
    <property type="entry name" value="Heme_NO-bd"/>
</dbReference>
<dbReference type="GO" id="GO:0020037">
    <property type="term" value="F:heme binding"/>
    <property type="evidence" value="ECO:0007669"/>
    <property type="project" value="InterPro"/>
</dbReference>
<protein>
    <submittedName>
        <fullName evidence="2">Heme NO-binding domain-containing protein</fullName>
    </submittedName>
</protein>
<organism evidence="2 3">
    <name type="scientific">Vibrio gelatinilyticus</name>
    <dbReference type="NCBI Taxonomy" id="2893468"/>
    <lineage>
        <taxon>Bacteria</taxon>
        <taxon>Pseudomonadati</taxon>
        <taxon>Pseudomonadota</taxon>
        <taxon>Gammaproteobacteria</taxon>
        <taxon>Vibrionales</taxon>
        <taxon>Vibrionaceae</taxon>
        <taxon>Vibrio</taxon>
    </lineage>
</organism>
<keyword evidence="3" id="KW-1185">Reference proteome</keyword>
<dbReference type="InterPro" id="IPR038158">
    <property type="entry name" value="H-NOX_domain_sf"/>
</dbReference>
<evidence type="ECO:0000313" key="2">
    <source>
        <dbReference type="EMBL" id="MCJ2375240.1"/>
    </source>
</evidence>
<evidence type="ECO:0000259" key="1">
    <source>
        <dbReference type="Pfam" id="PF07700"/>
    </source>
</evidence>
<dbReference type="Gene3D" id="3.90.1520.10">
    <property type="entry name" value="H-NOX domain"/>
    <property type="match status" value="1"/>
</dbReference>
<dbReference type="SUPFAM" id="SSF111126">
    <property type="entry name" value="Ligand-binding domain in the NO signalling and Golgi transport"/>
    <property type="match status" value="1"/>
</dbReference>
<gene>
    <name evidence="2" type="ORF">LNL84_00145</name>
</gene>